<organism evidence="1 2">
    <name type="scientific">Solanum commersonii</name>
    <name type="common">Commerson's wild potato</name>
    <name type="synonym">Commerson's nightshade</name>
    <dbReference type="NCBI Taxonomy" id="4109"/>
    <lineage>
        <taxon>Eukaryota</taxon>
        <taxon>Viridiplantae</taxon>
        <taxon>Streptophyta</taxon>
        <taxon>Embryophyta</taxon>
        <taxon>Tracheophyta</taxon>
        <taxon>Spermatophyta</taxon>
        <taxon>Magnoliopsida</taxon>
        <taxon>eudicotyledons</taxon>
        <taxon>Gunneridae</taxon>
        <taxon>Pentapetalae</taxon>
        <taxon>asterids</taxon>
        <taxon>lamiids</taxon>
        <taxon>Solanales</taxon>
        <taxon>Solanaceae</taxon>
        <taxon>Solanoideae</taxon>
        <taxon>Solaneae</taxon>
        <taxon>Solanum</taxon>
    </lineage>
</organism>
<sequence>MNAHNKTHFTHAKINCALKDSSCESPLSKNLFFTILALNTTSKSNATLTLTRMNTIHNFTHRFARIFQSTFVSTHSISKRSF</sequence>
<dbReference type="Proteomes" id="UP000824120">
    <property type="component" value="Chromosome 9"/>
</dbReference>
<reference evidence="1 2" key="1">
    <citation type="submission" date="2020-09" db="EMBL/GenBank/DDBJ databases">
        <title>De no assembly of potato wild relative species, Solanum commersonii.</title>
        <authorList>
            <person name="Cho K."/>
        </authorList>
    </citation>
    <scope>NUCLEOTIDE SEQUENCE [LARGE SCALE GENOMIC DNA]</scope>
    <source>
        <strain evidence="1">LZ3.2</strain>
        <tissue evidence="1">Leaf</tissue>
    </source>
</reference>
<evidence type="ECO:0000313" key="2">
    <source>
        <dbReference type="Proteomes" id="UP000824120"/>
    </source>
</evidence>
<accession>A0A9J5XBC6</accession>
<proteinExistence type="predicted"/>
<name>A0A9J5XBC6_SOLCO</name>
<keyword evidence="2" id="KW-1185">Reference proteome</keyword>
<dbReference type="EMBL" id="JACXVP010000009">
    <property type="protein sequence ID" value="KAG5585675.1"/>
    <property type="molecule type" value="Genomic_DNA"/>
</dbReference>
<evidence type="ECO:0000313" key="1">
    <source>
        <dbReference type="EMBL" id="KAG5585675.1"/>
    </source>
</evidence>
<comment type="caution">
    <text evidence="1">The sequence shown here is derived from an EMBL/GenBank/DDBJ whole genome shotgun (WGS) entry which is preliminary data.</text>
</comment>
<gene>
    <name evidence="1" type="ORF">H5410_046109</name>
</gene>
<dbReference type="AlphaFoldDB" id="A0A9J5XBC6"/>
<protein>
    <submittedName>
        <fullName evidence="1">Uncharacterized protein</fullName>
    </submittedName>
</protein>